<evidence type="ECO:0000256" key="1">
    <source>
        <dbReference type="PIRSR" id="PIRSR001359-1"/>
    </source>
</evidence>
<dbReference type="GO" id="GO:0004332">
    <property type="term" value="F:fructose-bisphosphate aldolase activity"/>
    <property type="evidence" value="ECO:0007669"/>
    <property type="project" value="UniProtKB-EC"/>
</dbReference>
<dbReference type="AlphaFoldDB" id="A0A6A6DVW4"/>
<dbReference type="EC" id="4.1.2.13" evidence="3"/>
<organism evidence="4 5">
    <name type="scientific">Zopfia rhizophila CBS 207.26</name>
    <dbReference type="NCBI Taxonomy" id="1314779"/>
    <lineage>
        <taxon>Eukaryota</taxon>
        <taxon>Fungi</taxon>
        <taxon>Dikarya</taxon>
        <taxon>Ascomycota</taxon>
        <taxon>Pezizomycotina</taxon>
        <taxon>Dothideomycetes</taxon>
        <taxon>Dothideomycetes incertae sedis</taxon>
        <taxon>Zopfiaceae</taxon>
        <taxon>Zopfia</taxon>
    </lineage>
</organism>
<dbReference type="GO" id="GO:0008270">
    <property type="term" value="F:zinc ion binding"/>
    <property type="evidence" value="ECO:0007669"/>
    <property type="project" value="UniProtKB-UniRule"/>
</dbReference>
<dbReference type="PANTHER" id="PTHR30304:SF0">
    <property type="entry name" value="D-TAGATOSE-1,6-BISPHOSPHATE ALDOLASE SUBUNIT GATY-RELATED"/>
    <property type="match status" value="1"/>
</dbReference>
<dbReference type="EMBL" id="ML994648">
    <property type="protein sequence ID" value="KAF2182379.1"/>
    <property type="molecule type" value="Genomic_DNA"/>
</dbReference>
<keyword evidence="2 3" id="KW-0479">Metal-binding</keyword>
<evidence type="ECO:0000313" key="5">
    <source>
        <dbReference type="Proteomes" id="UP000800200"/>
    </source>
</evidence>
<dbReference type="InterPro" id="IPR050246">
    <property type="entry name" value="Class_II_FBP_aldolase"/>
</dbReference>
<evidence type="ECO:0000256" key="2">
    <source>
        <dbReference type="PIRSR" id="PIRSR001359-3"/>
    </source>
</evidence>
<comment type="similarity">
    <text evidence="3">Belongs to the class II fructose-bisphosphate aldolase family.</text>
</comment>
<feature type="binding site" evidence="2">
    <location>
        <position position="136"/>
    </location>
    <ligand>
        <name>Zn(2+)</name>
        <dbReference type="ChEBI" id="CHEBI:29105"/>
        <label>2</label>
    </ligand>
</feature>
<evidence type="ECO:0000256" key="3">
    <source>
        <dbReference type="RuleBase" id="RU366023"/>
    </source>
</evidence>
<dbReference type="GO" id="GO:0006096">
    <property type="term" value="P:glycolytic process"/>
    <property type="evidence" value="ECO:0007669"/>
    <property type="project" value="UniProtKB-UniPathway"/>
</dbReference>
<dbReference type="InterPro" id="IPR000771">
    <property type="entry name" value="FBA_II"/>
</dbReference>
<comment type="function">
    <text evidence="3">Catalyzes the aldol condensation of dihydroxyacetone phosphate (DHAP or glycerone-phosphate) with glyceraldehyde 3-phosphate (G3P) to form fructose 1,6-bisphosphate (FBP) in gluconeogenesis and the reverse reaction in glycolysis.</text>
</comment>
<protein>
    <recommendedName>
        <fullName evidence="3">Fructose-bisphosphate aldolase</fullName>
        <shortName evidence="3">FBP aldolase</shortName>
        <ecNumber evidence="3">4.1.2.13</ecNumber>
    </recommendedName>
</protein>
<name>A0A6A6DVW4_9PEZI</name>
<feature type="binding site" evidence="2">
    <location>
        <position position="106"/>
    </location>
    <ligand>
        <name>Zn(2+)</name>
        <dbReference type="ChEBI" id="CHEBI:29105"/>
        <label>2</label>
    </ligand>
</feature>
<dbReference type="Gene3D" id="3.20.20.70">
    <property type="entry name" value="Aldolase class I"/>
    <property type="match status" value="1"/>
</dbReference>
<dbReference type="PANTHER" id="PTHR30304">
    <property type="entry name" value="D-TAGATOSE-1,6-BISPHOSPHATE ALDOLASE"/>
    <property type="match status" value="1"/>
</dbReference>
<dbReference type="OrthoDB" id="2558351at2759"/>
<gene>
    <name evidence="4" type="ORF">K469DRAFT_740296</name>
</gene>
<reference evidence="4" key="1">
    <citation type="journal article" date="2020" name="Stud. Mycol.">
        <title>101 Dothideomycetes genomes: a test case for predicting lifestyles and emergence of pathogens.</title>
        <authorList>
            <person name="Haridas S."/>
            <person name="Albert R."/>
            <person name="Binder M."/>
            <person name="Bloem J."/>
            <person name="Labutti K."/>
            <person name="Salamov A."/>
            <person name="Andreopoulos B."/>
            <person name="Baker S."/>
            <person name="Barry K."/>
            <person name="Bills G."/>
            <person name="Bluhm B."/>
            <person name="Cannon C."/>
            <person name="Castanera R."/>
            <person name="Culley D."/>
            <person name="Daum C."/>
            <person name="Ezra D."/>
            <person name="Gonzalez J."/>
            <person name="Henrissat B."/>
            <person name="Kuo A."/>
            <person name="Liang C."/>
            <person name="Lipzen A."/>
            <person name="Lutzoni F."/>
            <person name="Magnuson J."/>
            <person name="Mondo S."/>
            <person name="Nolan M."/>
            <person name="Ohm R."/>
            <person name="Pangilinan J."/>
            <person name="Park H.-J."/>
            <person name="Ramirez L."/>
            <person name="Alfaro M."/>
            <person name="Sun H."/>
            <person name="Tritt A."/>
            <person name="Yoshinaga Y."/>
            <person name="Zwiers L.-H."/>
            <person name="Turgeon B."/>
            <person name="Goodwin S."/>
            <person name="Spatafora J."/>
            <person name="Crous P."/>
            <person name="Grigoriev I."/>
        </authorList>
    </citation>
    <scope>NUCLEOTIDE SEQUENCE</scope>
    <source>
        <strain evidence="4">CBS 207.26</strain>
    </source>
</reference>
<feature type="active site" description="Proton donor" evidence="1">
    <location>
        <position position="84"/>
    </location>
</feature>
<evidence type="ECO:0000313" key="4">
    <source>
        <dbReference type="EMBL" id="KAF2182379.1"/>
    </source>
</evidence>
<dbReference type="UniPathway" id="UPA00109">
    <property type="reaction ID" value="UER00183"/>
</dbReference>
<accession>A0A6A6DVW4</accession>
<keyword evidence="5" id="KW-1185">Reference proteome</keyword>
<dbReference type="PIRSF" id="PIRSF001359">
    <property type="entry name" value="F_bP_aldolase_II"/>
    <property type="match status" value="1"/>
</dbReference>
<feature type="binding site" evidence="2">
    <location>
        <position position="199"/>
    </location>
    <ligand>
        <name>Zn(2+)</name>
        <dbReference type="ChEBI" id="CHEBI:29105"/>
        <label>1</label>
        <note>catalytic</note>
    </ligand>
</feature>
<comment type="pathway">
    <text evidence="3">Carbohydrate degradation; glycolysis; D-glyceraldehyde 3-phosphate and glycerone phosphate from D-glucose: step 4/4.</text>
</comment>
<keyword evidence="3" id="KW-0324">Glycolysis</keyword>
<comment type="cofactor">
    <cofactor evidence="2 3">
        <name>Zn(2+)</name>
        <dbReference type="ChEBI" id="CHEBI:29105"/>
    </cofactor>
    <text evidence="2 3">Binds 2 Zn(2+) ions per subunit. One is catalytic and the other provides a structural contribution.</text>
</comment>
<sequence length="271" mass="29702">MSFPENNRTWQILKHASENNYAVGGYCVYNTDGVLAVIKAVEQKSSPTIIQLFPWSMHFQGAHFVRYVVEAAHAATVPIAVHLDQCIKESDVNLALTLPFDSIMIDASNADTEASISFCKRIREQAQALGIAVEVELSRIEGGEDGVPAVEIQGVHLLAPSFGNVHGIYPGGDAENCWQLDRLRAISKSVGDRTFLALHGTRTVSNELLLQAVSCGVRKVNLNRTVRDGYTQFIAENSGQLELTTLKEKAVEVYARDIADMMGVFGSSYRT</sequence>
<comment type="catalytic activity">
    <reaction evidence="3">
        <text>beta-D-fructose 1,6-bisphosphate = D-glyceraldehyde 3-phosphate + dihydroxyacetone phosphate</text>
        <dbReference type="Rhea" id="RHEA:14729"/>
        <dbReference type="ChEBI" id="CHEBI:32966"/>
        <dbReference type="ChEBI" id="CHEBI:57642"/>
        <dbReference type="ChEBI" id="CHEBI:59776"/>
        <dbReference type="EC" id="4.1.2.13"/>
    </reaction>
</comment>
<feature type="binding site" evidence="2">
    <location>
        <position position="166"/>
    </location>
    <ligand>
        <name>Zn(2+)</name>
        <dbReference type="ChEBI" id="CHEBI:29105"/>
        <label>1</label>
        <note>catalytic</note>
    </ligand>
</feature>
<keyword evidence="3" id="KW-0456">Lyase</keyword>
<dbReference type="InterPro" id="IPR013785">
    <property type="entry name" value="Aldolase_TIM"/>
</dbReference>
<dbReference type="SUPFAM" id="SSF51569">
    <property type="entry name" value="Aldolase"/>
    <property type="match status" value="1"/>
</dbReference>
<keyword evidence="2 3" id="KW-0862">Zinc</keyword>
<dbReference type="Proteomes" id="UP000800200">
    <property type="component" value="Unassembled WGS sequence"/>
</dbReference>
<proteinExistence type="inferred from homology"/>
<dbReference type="Pfam" id="PF01116">
    <property type="entry name" value="F_bP_aldolase"/>
    <property type="match status" value="1"/>
</dbReference>